<gene>
    <name evidence="3" type="ORF">NGRA_2168</name>
</gene>
<dbReference type="AlphaFoldDB" id="A0A9P6GX77"/>
<dbReference type="OrthoDB" id="444945at2759"/>
<keyword evidence="4" id="KW-1185">Reference proteome</keyword>
<dbReference type="EMBL" id="SBJO01000200">
    <property type="protein sequence ID" value="KAF9762196.1"/>
    <property type="molecule type" value="Genomic_DNA"/>
</dbReference>
<feature type="coiled-coil region" evidence="1">
    <location>
        <begin position="69"/>
        <end position="103"/>
    </location>
</feature>
<sequence length="278" mass="32772">MIKKRQSRRLSSRKKHNIEKKVKNRAKKQAKLKKKENSKKIKLPKNVLLADEDLELLKSIKEQENLRRSMKIEEEKKSLSEEKKSLSEEKESLSEEFKMLVDENDLIIEVLDPRDPIGSRNPKHEEYIKERGKELVVLLDATSSIPIDSTKRIGIFGQKNVGKTSLYKRLVLSGVVDKNIVRTECTHFDIISLFRNAIPLESIFYRKLLGDFFNSINRDEFSLYLGIPFFDTYKELEEILKHKYKTNKPHEIILKEFHNGNIKFRRTNTEIILEYPKK</sequence>
<evidence type="ECO:0000256" key="1">
    <source>
        <dbReference type="SAM" id="Coils"/>
    </source>
</evidence>
<evidence type="ECO:0000313" key="3">
    <source>
        <dbReference type="EMBL" id="KAF9762196.1"/>
    </source>
</evidence>
<dbReference type="Proteomes" id="UP000740883">
    <property type="component" value="Unassembled WGS sequence"/>
</dbReference>
<feature type="region of interest" description="Disordered" evidence="2">
    <location>
        <begin position="1"/>
        <end position="39"/>
    </location>
</feature>
<dbReference type="InterPro" id="IPR027417">
    <property type="entry name" value="P-loop_NTPase"/>
</dbReference>
<organism evidence="3 4">
    <name type="scientific">Nosema granulosis</name>
    <dbReference type="NCBI Taxonomy" id="83296"/>
    <lineage>
        <taxon>Eukaryota</taxon>
        <taxon>Fungi</taxon>
        <taxon>Fungi incertae sedis</taxon>
        <taxon>Microsporidia</taxon>
        <taxon>Nosematidae</taxon>
        <taxon>Nosema</taxon>
    </lineage>
</organism>
<evidence type="ECO:0000256" key="2">
    <source>
        <dbReference type="SAM" id="MobiDB-lite"/>
    </source>
</evidence>
<dbReference type="SUPFAM" id="SSF52540">
    <property type="entry name" value="P-loop containing nucleoside triphosphate hydrolases"/>
    <property type="match status" value="1"/>
</dbReference>
<proteinExistence type="predicted"/>
<name>A0A9P6GX77_9MICR</name>
<reference evidence="3 4" key="1">
    <citation type="journal article" date="2020" name="Genome Biol. Evol.">
        <title>Comparative genomics of strictly vertically transmitted, feminizing microsporidia endosymbionts of amphipod crustaceans.</title>
        <authorList>
            <person name="Cormier A."/>
            <person name="Chebbi M.A."/>
            <person name="Giraud I."/>
            <person name="Wattier R."/>
            <person name="Teixeira M."/>
            <person name="Gilbert C."/>
            <person name="Rigaud T."/>
            <person name="Cordaux R."/>
        </authorList>
    </citation>
    <scope>NUCLEOTIDE SEQUENCE [LARGE SCALE GENOMIC DNA]</scope>
    <source>
        <strain evidence="3 4">Ou3-Ou53</strain>
    </source>
</reference>
<keyword evidence="1" id="KW-0175">Coiled coil</keyword>
<accession>A0A9P6GX77</accession>
<comment type="caution">
    <text evidence="3">The sequence shown here is derived from an EMBL/GenBank/DDBJ whole genome shotgun (WGS) entry which is preliminary data.</text>
</comment>
<protein>
    <submittedName>
        <fullName evidence="3">Guanine nucleotide-binding protein-like 3-like protein</fullName>
    </submittedName>
</protein>
<evidence type="ECO:0000313" key="4">
    <source>
        <dbReference type="Proteomes" id="UP000740883"/>
    </source>
</evidence>